<keyword evidence="1 6" id="KW-0560">Oxidoreductase</keyword>
<dbReference type="SUPFAM" id="SSF48179">
    <property type="entry name" value="6-phosphogluconate dehydrogenase C-terminal domain-like"/>
    <property type="match status" value="1"/>
</dbReference>
<dbReference type="GO" id="GO:0000271">
    <property type="term" value="P:polysaccharide biosynthetic process"/>
    <property type="evidence" value="ECO:0007669"/>
    <property type="project" value="InterPro"/>
</dbReference>
<dbReference type="PATRIC" id="fig|83552.4.peg.2317"/>
<organism evidence="6 7">
    <name type="scientific">Parachlamydia acanthamoebae</name>
    <dbReference type="NCBI Taxonomy" id="83552"/>
    <lineage>
        <taxon>Bacteria</taxon>
        <taxon>Pseudomonadati</taxon>
        <taxon>Chlamydiota</taxon>
        <taxon>Chlamydiia</taxon>
        <taxon>Parachlamydiales</taxon>
        <taxon>Parachlamydiaceae</taxon>
        <taxon>Parachlamydia</taxon>
    </lineage>
</organism>
<dbReference type="PANTHER" id="PTHR43491">
    <property type="entry name" value="UDP-N-ACETYL-D-MANNOSAMINE DEHYDROGENASE"/>
    <property type="match status" value="1"/>
</dbReference>
<keyword evidence="4" id="KW-0812">Transmembrane</keyword>
<evidence type="ECO:0000256" key="3">
    <source>
        <dbReference type="PIRNR" id="PIRNR000124"/>
    </source>
</evidence>
<dbReference type="EC" id="1.1.1.136" evidence="6"/>
<dbReference type="InterPro" id="IPR036220">
    <property type="entry name" value="UDP-Glc/GDP-Man_DH_C_sf"/>
</dbReference>
<reference evidence="6 7" key="1">
    <citation type="journal article" date="2014" name="Mol. Biol. Evol.">
        <title>Massive expansion of Ubiquitination-related gene families within the Chlamydiae.</title>
        <authorList>
            <person name="Domman D."/>
            <person name="Collingro A."/>
            <person name="Lagkouvardos I."/>
            <person name="Gehre L."/>
            <person name="Weinmaier T."/>
            <person name="Rattei T."/>
            <person name="Subtil A."/>
            <person name="Horn M."/>
        </authorList>
    </citation>
    <scope>NUCLEOTIDE SEQUENCE [LARGE SCALE GENOMIC DNA]</scope>
    <source>
        <strain evidence="6 7">OEW1</strain>
    </source>
</reference>
<dbReference type="SMART" id="SM00984">
    <property type="entry name" value="UDPG_MGDP_dh_C"/>
    <property type="match status" value="1"/>
</dbReference>
<dbReference type="Pfam" id="PF00984">
    <property type="entry name" value="UDPG_MGDP_dh"/>
    <property type="match status" value="1"/>
</dbReference>
<dbReference type="InterPro" id="IPR036291">
    <property type="entry name" value="NAD(P)-bd_dom_sf"/>
</dbReference>
<dbReference type="GO" id="GO:0047004">
    <property type="term" value="F:UDP-N-acetylglucosamine 6-dehydrogenase activity"/>
    <property type="evidence" value="ECO:0007669"/>
    <property type="project" value="UniProtKB-EC"/>
</dbReference>
<dbReference type="PIRSF" id="PIRSF000124">
    <property type="entry name" value="UDPglc_GDPman_dh"/>
    <property type="match status" value="1"/>
</dbReference>
<dbReference type="Gene3D" id="3.40.50.720">
    <property type="entry name" value="NAD(P)-binding Rossmann-like Domain"/>
    <property type="match status" value="2"/>
</dbReference>
<gene>
    <name evidence="6" type="primary">wbpA</name>
    <name evidence="6" type="ORF">DB43_AB00060</name>
</gene>
<dbReference type="Pfam" id="PF03721">
    <property type="entry name" value="UDPG_MGDP_dh_N"/>
    <property type="match status" value="1"/>
</dbReference>
<dbReference type="EMBL" id="JSAM01000112">
    <property type="protein sequence ID" value="KIA76541.1"/>
    <property type="molecule type" value="Genomic_DNA"/>
</dbReference>
<comment type="similarity">
    <text evidence="3">Belongs to the UDP-glucose/GDP-mannose dehydrogenase family.</text>
</comment>
<evidence type="ECO:0000256" key="1">
    <source>
        <dbReference type="ARBA" id="ARBA00023002"/>
    </source>
</evidence>
<sequence>MCKCSRIKELIMPISIERIKSKQITIGIVGLGYVGFPLSLVFAEANVRVIGFDIDVNKISAIQEGKSYIHHINHGRLQKVRENDQFTATSNYEQISHCDAVIICVPTPLDHHLEPDLRFVEETCESIAPHLQPYTLVSLESTTWPGTTDEVVLPILEKSGKVRLNENLYLCFSPEREDPGNKSFGTKNIPKLVGGANEKSLELAVELYRLGIENIVPLSSMRVAETAKLFENIFRSVNIALVNELKLICDPMGIDVWEVIRAAATKPFGFMPFWPGPGLGGHCIPIDPFYLTWKAKEFGVQTRFIELAGEINRSMPRYVVSKVQDCLNHSEKAMKGSKILILGLAYKSDIDDMRESPSLELIKMMQEKGAVVDYHDNHIPEIGMSREYSFLEGKKSVSLSENYDCFVLATKHSYFSADHILSFRVPTVDTRNFLPENSLVFKA</sequence>
<protein>
    <submittedName>
        <fullName evidence="6">UDP-N-acetyl-D-glucosamine 6-dehydrogenase</fullName>
        <ecNumber evidence="6">1.1.1.136</ecNumber>
    </submittedName>
</protein>
<dbReference type="PIRSF" id="PIRSF500136">
    <property type="entry name" value="UDP_ManNAc_DH"/>
    <property type="match status" value="1"/>
</dbReference>
<evidence type="ECO:0000256" key="2">
    <source>
        <dbReference type="ARBA" id="ARBA00023027"/>
    </source>
</evidence>
<dbReference type="SUPFAM" id="SSF51735">
    <property type="entry name" value="NAD(P)-binding Rossmann-fold domains"/>
    <property type="match status" value="1"/>
</dbReference>
<proteinExistence type="inferred from homology"/>
<evidence type="ECO:0000313" key="7">
    <source>
        <dbReference type="Proteomes" id="UP000031307"/>
    </source>
</evidence>
<keyword evidence="4" id="KW-1133">Transmembrane helix</keyword>
<dbReference type="InterPro" id="IPR017476">
    <property type="entry name" value="UDP-Glc/GDP-Man"/>
</dbReference>
<dbReference type="PANTHER" id="PTHR43491:SF1">
    <property type="entry name" value="UDP-N-ACETYL-D-MANNOSAMINE DEHYDROGENASE"/>
    <property type="match status" value="1"/>
</dbReference>
<dbReference type="NCBIfam" id="TIGR03026">
    <property type="entry name" value="NDP-sugDHase"/>
    <property type="match status" value="1"/>
</dbReference>
<dbReference type="AlphaFoldDB" id="A0A0C1BYK4"/>
<comment type="caution">
    <text evidence="6">The sequence shown here is derived from an EMBL/GenBank/DDBJ whole genome shotgun (WGS) entry which is preliminary data.</text>
</comment>
<dbReference type="Pfam" id="PF03720">
    <property type="entry name" value="UDPG_MGDP_dh_C"/>
    <property type="match status" value="1"/>
</dbReference>
<dbReference type="InterPro" id="IPR014026">
    <property type="entry name" value="UDP-Glc/GDP-Man_DH_dimer"/>
</dbReference>
<dbReference type="GO" id="GO:0051287">
    <property type="term" value="F:NAD binding"/>
    <property type="evidence" value="ECO:0007669"/>
    <property type="project" value="InterPro"/>
</dbReference>
<evidence type="ECO:0000256" key="4">
    <source>
        <dbReference type="SAM" id="Phobius"/>
    </source>
</evidence>
<evidence type="ECO:0000259" key="5">
    <source>
        <dbReference type="SMART" id="SM00984"/>
    </source>
</evidence>
<dbReference type="InterPro" id="IPR001732">
    <property type="entry name" value="UDP-Glc/GDP-Man_DH_N"/>
</dbReference>
<dbReference type="GO" id="GO:0016628">
    <property type="term" value="F:oxidoreductase activity, acting on the CH-CH group of donors, NAD or NADP as acceptor"/>
    <property type="evidence" value="ECO:0007669"/>
    <property type="project" value="InterPro"/>
</dbReference>
<name>A0A0C1BYK4_9BACT</name>
<evidence type="ECO:0000313" key="6">
    <source>
        <dbReference type="EMBL" id="KIA76541.1"/>
    </source>
</evidence>
<keyword evidence="2" id="KW-0520">NAD</keyword>
<dbReference type="Proteomes" id="UP000031307">
    <property type="component" value="Unassembled WGS sequence"/>
</dbReference>
<feature type="domain" description="UDP-glucose/GDP-mannose dehydrogenase C-terminal" evidence="5">
    <location>
        <begin position="340"/>
        <end position="436"/>
    </location>
</feature>
<dbReference type="SUPFAM" id="SSF52413">
    <property type="entry name" value="UDP-glucose/GDP-mannose dehydrogenase C-terminal domain"/>
    <property type="match status" value="1"/>
</dbReference>
<dbReference type="InterPro" id="IPR028359">
    <property type="entry name" value="UDP_ManNAc/GlcNAc_DH"/>
</dbReference>
<keyword evidence="4" id="KW-0472">Membrane</keyword>
<feature type="transmembrane region" description="Helical" evidence="4">
    <location>
        <begin position="24"/>
        <end position="43"/>
    </location>
</feature>
<dbReference type="InterPro" id="IPR008927">
    <property type="entry name" value="6-PGluconate_DH-like_C_sf"/>
</dbReference>
<dbReference type="InterPro" id="IPR014027">
    <property type="entry name" value="UDP-Glc/GDP-Man_DH_C"/>
</dbReference>
<accession>A0A0C1BYK4</accession>